<accession>A0A2N9J9W5</accession>
<dbReference type="AlphaFoldDB" id="A0A2N9J9W5"/>
<organism evidence="2">
    <name type="scientific">Fagus sylvatica</name>
    <name type="common">Beechnut</name>
    <dbReference type="NCBI Taxonomy" id="28930"/>
    <lineage>
        <taxon>Eukaryota</taxon>
        <taxon>Viridiplantae</taxon>
        <taxon>Streptophyta</taxon>
        <taxon>Embryophyta</taxon>
        <taxon>Tracheophyta</taxon>
        <taxon>Spermatophyta</taxon>
        <taxon>Magnoliopsida</taxon>
        <taxon>eudicotyledons</taxon>
        <taxon>Gunneridae</taxon>
        <taxon>Pentapetalae</taxon>
        <taxon>rosids</taxon>
        <taxon>fabids</taxon>
        <taxon>Fagales</taxon>
        <taxon>Fagaceae</taxon>
        <taxon>Fagus</taxon>
    </lineage>
</organism>
<gene>
    <name evidence="2" type="ORF">FSB_LOCUS61277</name>
</gene>
<protein>
    <recommendedName>
        <fullName evidence="3">DUF4283 domain-containing protein</fullName>
    </recommendedName>
</protein>
<sequence>MEDITTRWNKFSLSGPESNSIPVSTNHSSNRDTIAALFLSRRRINIDAVARTFRPLWKTEKDFSIRDMGDNKALFMFEDEIDVVPQIAMVVPTSADITLDLPTITQGQFSESIPIILTPEETRACEIVTKAPGPVGTNGGRTNTKLPKWKKRACHVTTITDDLNNELLPNEGVKEEAKPLPKRRNYGTKKADMNPLISAEAAEQPC</sequence>
<reference evidence="2" key="1">
    <citation type="submission" date="2018-02" db="EMBL/GenBank/DDBJ databases">
        <authorList>
            <person name="Cohen D.B."/>
            <person name="Kent A.D."/>
        </authorList>
    </citation>
    <scope>NUCLEOTIDE SEQUENCE</scope>
</reference>
<evidence type="ECO:0000313" key="2">
    <source>
        <dbReference type="EMBL" id="SPD33395.1"/>
    </source>
</evidence>
<evidence type="ECO:0008006" key="3">
    <source>
        <dbReference type="Google" id="ProtNLM"/>
    </source>
</evidence>
<dbReference type="EMBL" id="OIVN01006452">
    <property type="protein sequence ID" value="SPD33395.1"/>
    <property type="molecule type" value="Genomic_DNA"/>
</dbReference>
<evidence type="ECO:0000256" key="1">
    <source>
        <dbReference type="SAM" id="MobiDB-lite"/>
    </source>
</evidence>
<feature type="region of interest" description="Disordered" evidence="1">
    <location>
        <begin position="172"/>
        <end position="206"/>
    </location>
</feature>
<proteinExistence type="predicted"/>
<name>A0A2N9J9W5_FAGSY</name>